<dbReference type="Gene3D" id="3.40.30.10">
    <property type="entry name" value="Glutaredoxin"/>
    <property type="match status" value="1"/>
</dbReference>
<feature type="chain" id="PRO_5044276933" description="Thioredoxin domain-containing protein" evidence="1">
    <location>
        <begin position="21"/>
        <end position="207"/>
    </location>
</feature>
<reference evidence="2 3" key="1">
    <citation type="submission" date="2022-03" db="EMBL/GenBank/DDBJ databases">
        <title>Novel taxa within the pig intestine.</title>
        <authorList>
            <person name="Wylensek D."/>
            <person name="Bishof K."/>
            <person name="Afrizal A."/>
            <person name="Clavel T."/>
        </authorList>
    </citation>
    <scope>NUCLEOTIDE SEQUENCE [LARGE SCALE GENOMIC DNA]</scope>
    <source>
        <strain evidence="2 3">CLA-KB-P133</strain>
    </source>
</reference>
<dbReference type="InterPro" id="IPR036249">
    <property type="entry name" value="Thioredoxin-like_sf"/>
</dbReference>
<protein>
    <recommendedName>
        <fullName evidence="4">Thioredoxin domain-containing protein</fullName>
    </recommendedName>
</protein>
<organism evidence="2 3">
    <name type="scientific">Grylomicrobium aquisgranensis</name>
    <dbReference type="NCBI Taxonomy" id="2926318"/>
    <lineage>
        <taxon>Bacteria</taxon>
        <taxon>Bacillati</taxon>
        <taxon>Bacillota</taxon>
        <taxon>Erysipelotrichia</taxon>
        <taxon>Erysipelotrichales</taxon>
        <taxon>Erysipelotrichaceae</taxon>
        <taxon>Grylomicrobium</taxon>
    </lineage>
</organism>
<sequence length="207" mass="21809">MKKMLIAGALLVYAFMFVNTDPDAVTTVSTNPITITENVSIDSSAADMTAYGLSDPSAHAFREISMSQALQIFQQGGSAILFFAKPDGTECVTAAPVLNEAAMNLSVTVYYVDTNSDYTQDDYNALTSLISETFVTDDSGSKSFFVPDVVAVKDGALSGYHVSLLDGISAAAGSVQLSSDQKNELYNDYVSVIQSAADNAVSSSSAQ</sequence>
<accession>A0AB35U1E5</accession>
<dbReference type="EMBL" id="JALBUR010000010">
    <property type="protein sequence ID" value="MDX8419513.1"/>
    <property type="molecule type" value="Genomic_DNA"/>
</dbReference>
<keyword evidence="1" id="KW-0732">Signal</keyword>
<evidence type="ECO:0000313" key="3">
    <source>
        <dbReference type="Proteomes" id="UP001286174"/>
    </source>
</evidence>
<name>A0AB35U1E5_9FIRM</name>
<dbReference type="AlphaFoldDB" id="A0AB35U1E5"/>
<feature type="signal peptide" evidence="1">
    <location>
        <begin position="1"/>
        <end position="20"/>
    </location>
</feature>
<dbReference type="Proteomes" id="UP001286174">
    <property type="component" value="Unassembled WGS sequence"/>
</dbReference>
<evidence type="ECO:0000313" key="2">
    <source>
        <dbReference type="EMBL" id="MDX8419513.1"/>
    </source>
</evidence>
<evidence type="ECO:0000256" key="1">
    <source>
        <dbReference type="SAM" id="SignalP"/>
    </source>
</evidence>
<dbReference type="RefSeq" id="WP_277645514.1">
    <property type="nucleotide sequence ID" value="NZ_JALBUR010000010.1"/>
</dbReference>
<evidence type="ECO:0008006" key="4">
    <source>
        <dbReference type="Google" id="ProtNLM"/>
    </source>
</evidence>
<proteinExistence type="predicted"/>
<comment type="caution">
    <text evidence="2">The sequence shown here is derived from an EMBL/GenBank/DDBJ whole genome shotgun (WGS) entry which is preliminary data.</text>
</comment>
<keyword evidence="3" id="KW-1185">Reference proteome</keyword>
<dbReference type="SUPFAM" id="SSF52833">
    <property type="entry name" value="Thioredoxin-like"/>
    <property type="match status" value="1"/>
</dbReference>
<gene>
    <name evidence="2" type="ORF">MOZ60_05315</name>
</gene>